<evidence type="ECO:0000313" key="14">
    <source>
        <dbReference type="EMBL" id="ALL68940.1"/>
    </source>
</evidence>
<name>A0A0P0RJH9_9BURK</name>
<dbReference type="GO" id="GO:0071973">
    <property type="term" value="P:bacterial-type flagellum-dependent cell motility"/>
    <property type="evidence" value="ECO:0007669"/>
    <property type="project" value="InterPro"/>
</dbReference>
<dbReference type="PANTHER" id="PTHR30534">
    <property type="entry name" value="FLAGELLAR MOTOR SWITCH PROTEIN FLIG"/>
    <property type="match status" value="1"/>
</dbReference>
<dbReference type="Pfam" id="PF01706">
    <property type="entry name" value="FliG_C"/>
    <property type="match status" value="1"/>
</dbReference>
<dbReference type="GO" id="GO:0006935">
    <property type="term" value="P:chemotaxis"/>
    <property type="evidence" value="ECO:0007669"/>
    <property type="project" value="UniProtKB-KW"/>
</dbReference>
<keyword evidence="7" id="KW-0283">Flagellar rotation</keyword>
<keyword evidence="9" id="KW-0975">Bacterial flagellum</keyword>
<evidence type="ECO:0000259" key="11">
    <source>
        <dbReference type="Pfam" id="PF01706"/>
    </source>
</evidence>
<dbReference type="EMBL" id="CP012747">
    <property type="protein sequence ID" value="ALL68940.1"/>
    <property type="molecule type" value="Genomic_DNA"/>
</dbReference>
<dbReference type="Pfam" id="PF14841">
    <property type="entry name" value="FliG_M"/>
    <property type="match status" value="1"/>
</dbReference>
<keyword evidence="8" id="KW-0472">Membrane</keyword>
<evidence type="ECO:0000256" key="2">
    <source>
        <dbReference type="ARBA" id="ARBA00004413"/>
    </source>
</evidence>
<dbReference type="InterPro" id="IPR028263">
    <property type="entry name" value="FliG_N"/>
</dbReference>
<dbReference type="Proteomes" id="UP000019146">
    <property type="component" value="Chromosome 2"/>
</dbReference>
<reference evidence="14 15" key="1">
    <citation type="journal article" date="2014" name="Genome Announc.">
        <title>Draft Genome Sequence of the Haloacid-Degrading Burkholderia caribensis Strain MBA4.</title>
        <authorList>
            <person name="Pan Y."/>
            <person name="Kong K.F."/>
            <person name="Tsang J.S."/>
        </authorList>
    </citation>
    <scope>NUCLEOTIDE SEQUENCE [LARGE SCALE GENOMIC DNA]</scope>
    <source>
        <strain evidence="14 15">MBA4</strain>
    </source>
</reference>
<dbReference type="RefSeq" id="WP_035997177.1">
    <property type="nucleotide sequence ID" value="NZ_CP012747.1"/>
</dbReference>
<evidence type="ECO:0000256" key="10">
    <source>
        <dbReference type="ARBA" id="ARBA00025598"/>
    </source>
</evidence>
<evidence type="ECO:0000256" key="5">
    <source>
        <dbReference type="ARBA" id="ARBA00022475"/>
    </source>
</evidence>
<evidence type="ECO:0000259" key="13">
    <source>
        <dbReference type="Pfam" id="PF14842"/>
    </source>
</evidence>
<dbReference type="InterPro" id="IPR032779">
    <property type="entry name" value="FliG_M"/>
</dbReference>
<evidence type="ECO:0000256" key="7">
    <source>
        <dbReference type="ARBA" id="ARBA00022779"/>
    </source>
</evidence>
<organism evidence="14 15">
    <name type="scientific">Paraburkholderia caribensis MBA4</name>
    <dbReference type="NCBI Taxonomy" id="1323664"/>
    <lineage>
        <taxon>Bacteria</taxon>
        <taxon>Pseudomonadati</taxon>
        <taxon>Pseudomonadota</taxon>
        <taxon>Betaproteobacteria</taxon>
        <taxon>Burkholderiales</taxon>
        <taxon>Burkholderiaceae</taxon>
        <taxon>Paraburkholderia</taxon>
    </lineage>
</organism>
<keyword evidence="6" id="KW-0145">Chemotaxis</keyword>
<dbReference type="PIRSF" id="PIRSF003161">
    <property type="entry name" value="FliG"/>
    <property type="match status" value="1"/>
</dbReference>
<comment type="subcellular location">
    <subcellularLocation>
        <location evidence="1">Bacterial flagellum basal body</location>
    </subcellularLocation>
    <subcellularLocation>
        <location evidence="2">Cell membrane</location>
        <topology evidence="2">Peripheral membrane protein</topology>
        <orientation evidence="2">Cytoplasmic side</orientation>
    </subcellularLocation>
</comment>
<dbReference type="Gene3D" id="1.10.220.30">
    <property type="match status" value="3"/>
</dbReference>
<dbReference type="SUPFAM" id="SSF48029">
    <property type="entry name" value="FliG"/>
    <property type="match status" value="2"/>
</dbReference>
<proteinExistence type="inferred from homology"/>
<sequence>MSVNGIQRAALLLMILGEEHAAEVFRTLGPREVQRIGSAMAQVTSASREELTEVLEQFVLEAQEQTGFAVDSDQYLRSVLVNALGEEKGGQLIGRILQGSDTSGIDGLKWLDSPAIAELVKGEHPQIIATILVHLDYDQAAEIVSTFPERLRNDVVLRIATLEGIQPFALRELDSVLKDLLAGGGNIKRSAMGGVRAAAEILNYMHGGYEQSALENVRYFDAELAQAIVDEMFTFENLAELDNTAIQLLVKEVPGETLLIALKGAQAALRQKFLSNMSKRAAELFAEDLDSRGPVRVSEVEEQQRTILQVVRKLAEEDRISIGKKAEDAFIE</sequence>
<feature type="domain" description="Flagellar motor switch protein FliG C-terminal" evidence="11">
    <location>
        <begin position="216"/>
        <end position="322"/>
    </location>
</feature>
<dbReference type="PANTHER" id="PTHR30534:SF0">
    <property type="entry name" value="FLAGELLAR MOTOR SWITCH PROTEIN FLIG"/>
    <property type="match status" value="1"/>
</dbReference>
<keyword evidence="14" id="KW-0966">Cell projection</keyword>
<evidence type="ECO:0000256" key="1">
    <source>
        <dbReference type="ARBA" id="ARBA00004117"/>
    </source>
</evidence>
<dbReference type="Pfam" id="PF14842">
    <property type="entry name" value="FliG_N"/>
    <property type="match status" value="1"/>
</dbReference>
<dbReference type="PRINTS" id="PR00954">
    <property type="entry name" value="FLGMOTORFLIG"/>
</dbReference>
<comment type="similarity">
    <text evidence="3">Belongs to the FliG family.</text>
</comment>
<evidence type="ECO:0000256" key="6">
    <source>
        <dbReference type="ARBA" id="ARBA00022500"/>
    </source>
</evidence>
<evidence type="ECO:0000256" key="3">
    <source>
        <dbReference type="ARBA" id="ARBA00010299"/>
    </source>
</evidence>
<dbReference type="AlphaFoldDB" id="A0A0P0RJH9"/>
<dbReference type="InterPro" id="IPR011002">
    <property type="entry name" value="FliG_a-hlx"/>
</dbReference>
<evidence type="ECO:0000313" key="15">
    <source>
        <dbReference type="Proteomes" id="UP000019146"/>
    </source>
</evidence>
<accession>A0A0P0RJH9</accession>
<feature type="domain" description="Flagellar motor switch protein FliG N-terminal" evidence="13">
    <location>
        <begin position="4"/>
        <end position="103"/>
    </location>
</feature>
<dbReference type="GeneID" id="69972576"/>
<dbReference type="GO" id="GO:0005886">
    <property type="term" value="C:plasma membrane"/>
    <property type="evidence" value="ECO:0007669"/>
    <property type="project" value="UniProtKB-SubCell"/>
</dbReference>
<dbReference type="KEGG" id="bcai:K788_0000059"/>
<keyword evidence="14" id="KW-0969">Cilium</keyword>
<dbReference type="NCBIfam" id="TIGR00207">
    <property type="entry name" value="fliG"/>
    <property type="match status" value="1"/>
</dbReference>
<keyword evidence="14" id="KW-0282">Flagellum</keyword>
<gene>
    <name evidence="14" type="ORF">K788_0000059</name>
</gene>
<feature type="domain" description="Flagellar motor switch protein FliG middle" evidence="12">
    <location>
        <begin position="115"/>
        <end position="184"/>
    </location>
</feature>
<dbReference type="InterPro" id="IPR000090">
    <property type="entry name" value="Flg_Motor_Flig"/>
</dbReference>
<dbReference type="InterPro" id="IPR023087">
    <property type="entry name" value="Flg_Motor_Flig_C"/>
</dbReference>
<dbReference type="GO" id="GO:0009425">
    <property type="term" value="C:bacterial-type flagellum basal body"/>
    <property type="evidence" value="ECO:0007669"/>
    <property type="project" value="UniProtKB-SubCell"/>
</dbReference>
<protein>
    <recommendedName>
        <fullName evidence="4">Flagellar motor switch protein FliG</fullName>
    </recommendedName>
</protein>
<evidence type="ECO:0000259" key="12">
    <source>
        <dbReference type="Pfam" id="PF14841"/>
    </source>
</evidence>
<evidence type="ECO:0000256" key="4">
    <source>
        <dbReference type="ARBA" id="ARBA00021870"/>
    </source>
</evidence>
<keyword evidence="5" id="KW-1003">Cell membrane</keyword>
<dbReference type="GO" id="GO:0003774">
    <property type="term" value="F:cytoskeletal motor activity"/>
    <property type="evidence" value="ECO:0007669"/>
    <property type="project" value="InterPro"/>
</dbReference>
<evidence type="ECO:0000256" key="9">
    <source>
        <dbReference type="ARBA" id="ARBA00023143"/>
    </source>
</evidence>
<comment type="function">
    <text evidence="10">FliG is one of three proteins (FliG, FliN, FliM) that forms the rotor-mounted switch complex (C ring), located at the base of the basal body. This complex interacts with the CheY and CheZ chemotaxis proteins, in addition to contacting components of the motor that determine the direction of flagellar rotation.</text>
</comment>
<evidence type="ECO:0000256" key="8">
    <source>
        <dbReference type="ARBA" id="ARBA00023136"/>
    </source>
</evidence>